<dbReference type="RefSeq" id="WP_095594519.1">
    <property type="nucleotide sequence ID" value="NZ_BMKN01000002.1"/>
</dbReference>
<dbReference type="Proteomes" id="UP000606730">
    <property type="component" value="Unassembled WGS sequence"/>
</dbReference>
<evidence type="ECO:0000256" key="1">
    <source>
        <dbReference type="ARBA" id="ARBA00006739"/>
    </source>
</evidence>
<feature type="transmembrane region" description="Helical" evidence="4">
    <location>
        <begin position="444"/>
        <end position="469"/>
    </location>
</feature>
<dbReference type="InterPro" id="IPR001173">
    <property type="entry name" value="Glyco_trans_2-like"/>
</dbReference>
<dbReference type="SUPFAM" id="SSF53448">
    <property type="entry name" value="Nucleotide-diphospho-sugar transferases"/>
    <property type="match status" value="1"/>
</dbReference>
<dbReference type="EMBL" id="BMKN01000002">
    <property type="protein sequence ID" value="GGE57324.1"/>
    <property type="molecule type" value="Genomic_DNA"/>
</dbReference>
<evidence type="ECO:0000256" key="2">
    <source>
        <dbReference type="ARBA" id="ARBA00022676"/>
    </source>
</evidence>
<feature type="domain" description="Glycosyltransferase 2-like" evidence="5">
    <location>
        <begin position="279"/>
        <end position="469"/>
    </location>
</feature>
<name>A0A917EMP8_9RHOB</name>
<keyword evidence="4" id="KW-0472">Membrane</keyword>
<keyword evidence="3 6" id="KW-0808">Transferase</keyword>
<proteinExistence type="inferred from homology"/>
<evidence type="ECO:0000259" key="5">
    <source>
        <dbReference type="Pfam" id="PF13632"/>
    </source>
</evidence>
<accession>A0A917EMP8</accession>
<comment type="caution">
    <text evidence="6">The sequence shown here is derived from an EMBL/GenBank/DDBJ whole genome shotgun (WGS) entry which is preliminary data.</text>
</comment>
<dbReference type="Gene3D" id="3.90.550.10">
    <property type="entry name" value="Spore Coat Polysaccharide Biosynthesis Protein SpsA, Chain A"/>
    <property type="match status" value="1"/>
</dbReference>
<comment type="similarity">
    <text evidence="1">Belongs to the glycosyltransferase 2 family.</text>
</comment>
<keyword evidence="4" id="KW-1133">Transmembrane helix</keyword>
<feature type="transmembrane region" description="Helical" evidence="4">
    <location>
        <begin position="155"/>
        <end position="174"/>
    </location>
</feature>
<keyword evidence="4" id="KW-0812">Transmembrane</keyword>
<evidence type="ECO:0000313" key="6">
    <source>
        <dbReference type="EMBL" id="GGE57324.1"/>
    </source>
</evidence>
<sequence>MAIPSVLPLPRRPRPALQNSQFSKIDLGLFPPDPHLVRAMGPATCLRHAAVPVMRIGNTTVFASEKAEVTARFRNAIPAEFGEAVIAKALRSEIERAVIAACGGLLSAQAETRVAEHESCRFWYDGSPRRVLLIAVASLLVASFLAPVAVFALAFGWTLLTLLGVTAMKLAAFWPRPKSKQAAIANKQDQVPGISMMVPLFREEDILPRLISRLSKLDYPRDRLEICLVTEGDDVVTRQMLSQTVLPSWMRTITVPPGQLRTKPKALNFALDMCRGDIIGIWDAEDAPEPDQLLKVAQHFATAPPELACLQGALDYYNSKQNWLTRCFTIEYGAWWRVVLPGVARLGFILPLGGTSLFLRRDVIEKLDRWDAHNVTEDADLGVRLARHGYRTEIIPTATHEEATSQIWPWVRQRSRWLKGFMMTWCTHMRFPGLLLRQIGLWRFIGLQVLFLCSLSQVLLAPLLWSLWLVPLGVGHPLEPYISATTLIVILGLFLATEFITMATGCLGAIRSGKPSLVLWVPTLHLYYPLATLAAYKALWEMVFKPFYWDKTQHGHSGDQTSLA</sequence>
<dbReference type="InterPro" id="IPR029044">
    <property type="entry name" value="Nucleotide-diphossugar_trans"/>
</dbReference>
<dbReference type="AlphaFoldDB" id="A0A917EMP8"/>
<keyword evidence="2" id="KW-0328">Glycosyltransferase</keyword>
<reference evidence="6" key="1">
    <citation type="journal article" date="2014" name="Int. J. Syst. Evol. Microbiol.">
        <title>Complete genome sequence of Corynebacterium casei LMG S-19264T (=DSM 44701T), isolated from a smear-ripened cheese.</title>
        <authorList>
            <consortium name="US DOE Joint Genome Institute (JGI-PGF)"/>
            <person name="Walter F."/>
            <person name="Albersmeier A."/>
            <person name="Kalinowski J."/>
            <person name="Ruckert C."/>
        </authorList>
    </citation>
    <scope>NUCLEOTIDE SEQUENCE</scope>
    <source>
        <strain evidence="6">CGMCC 1.16012</strain>
    </source>
</reference>
<feature type="transmembrane region" description="Helical" evidence="4">
    <location>
        <begin position="481"/>
        <end position="510"/>
    </location>
</feature>
<reference evidence="6" key="2">
    <citation type="submission" date="2020-09" db="EMBL/GenBank/DDBJ databases">
        <authorList>
            <person name="Sun Q."/>
            <person name="Zhou Y."/>
        </authorList>
    </citation>
    <scope>NUCLEOTIDE SEQUENCE</scope>
    <source>
        <strain evidence="6">CGMCC 1.16012</strain>
    </source>
</reference>
<dbReference type="PANTHER" id="PTHR43630">
    <property type="entry name" value="POLY-BETA-1,6-N-ACETYL-D-GLUCOSAMINE SYNTHASE"/>
    <property type="match status" value="1"/>
</dbReference>
<gene>
    <name evidence="6" type="ORF">GCM10011517_26370</name>
</gene>
<dbReference type="OrthoDB" id="7431422at2"/>
<dbReference type="Pfam" id="PF13632">
    <property type="entry name" value="Glyco_trans_2_3"/>
    <property type="match status" value="1"/>
</dbReference>
<dbReference type="GO" id="GO:0016757">
    <property type="term" value="F:glycosyltransferase activity"/>
    <property type="evidence" value="ECO:0007669"/>
    <property type="project" value="UniProtKB-KW"/>
</dbReference>
<keyword evidence="7" id="KW-1185">Reference proteome</keyword>
<evidence type="ECO:0000256" key="3">
    <source>
        <dbReference type="ARBA" id="ARBA00022679"/>
    </source>
</evidence>
<feature type="transmembrane region" description="Helical" evidence="4">
    <location>
        <begin position="131"/>
        <end position="149"/>
    </location>
</feature>
<protein>
    <submittedName>
        <fullName evidence="6">Glycosyl transferase</fullName>
    </submittedName>
</protein>
<evidence type="ECO:0000313" key="7">
    <source>
        <dbReference type="Proteomes" id="UP000606730"/>
    </source>
</evidence>
<feature type="transmembrane region" description="Helical" evidence="4">
    <location>
        <begin position="517"/>
        <end position="539"/>
    </location>
</feature>
<organism evidence="6 7">
    <name type="scientific">Actibacterium pelagium</name>
    <dbReference type="NCBI Taxonomy" id="2029103"/>
    <lineage>
        <taxon>Bacteria</taxon>
        <taxon>Pseudomonadati</taxon>
        <taxon>Pseudomonadota</taxon>
        <taxon>Alphaproteobacteria</taxon>
        <taxon>Rhodobacterales</taxon>
        <taxon>Roseobacteraceae</taxon>
        <taxon>Actibacterium</taxon>
    </lineage>
</organism>
<evidence type="ECO:0000256" key="4">
    <source>
        <dbReference type="SAM" id="Phobius"/>
    </source>
</evidence>
<dbReference type="PANTHER" id="PTHR43630:SF1">
    <property type="entry name" value="POLY-BETA-1,6-N-ACETYL-D-GLUCOSAMINE SYNTHASE"/>
    <property type="match status" value="1"/>
</dbReference>